<keyword evidence="9 12" id="KW-0238">DNA-binding</keyword>
<comment type="similarity">
    <text evidence="4 12">Belongs to the histone H2A family.</text>
</comment>
<dbReference type="InterPro" id="IPR009072">
    <property type="entry name" value="Histone-fold"/>
</dbReference>
<keyword evidence="17" id="KW-1185">Reference proteome</keyword>
<sequence length="235" mass="25288">MSELNDSLDILQSGSSNNRAKVANAKKGGKNTNKQPEKDNEESSEEETVEAAKNGATKKGAKGGKVRGGKQNGKNSKKPAEPVVEESSDEEEPLDEPSTSNGSSKKQKKIGKPRTTLSEKAGLQFPASRINRMLRRGHFSDKISPAAGIYTAAVLEYLTAEVLELAASASHDNKKKRIGPRHIQLAVRNDEELNKLLSGVTISEGGVLPNIHAALLPPKMVTKVSHNERTASQEF</sequence>
<comment type="function">
    <text evidence="1">Core component of nucleosome. Nucleosomes wrap and compact DNA into chromatin, limiting DNA accessibility to the cellular machineries which require DNA as a template. Histones thereby play a central role in transcription regulation, DNA repair, DNA replication and chromosomal stability. DNA accessibility is regulated via a complex set of post-translational modifications of histones, also called histone code, and nucleosome remodeling.</text>
</comment>
<dbReference type="PRINTS" id="PR00620">
    <property type="entry name" value="HISTONEH2A"/>
</dbReference>
<feature type="compositionally biased region" description="Basic residues" evidence="13">
    <location>
        <begin position="59"/>
        <end position="68"/>
    </location>
</feature>
<dbReference type="CDD" id="cd00074">
    <property type="entry name" value="HFD_H2A"/>
    <property type="match status" value="1"/>
</dbReference>
<dbReference type="GO" id="GO:0003677">
    <property type="term" value="F:DNA binding"/>
    <property type="evidence" value="ECO:0007669"/>
    <property type="project" value="UniProtKB-KW"/>
</dbReference>
<evidence type="ECO:0000259" key="14">
    <source>
        <dbReference type="Pfam" id="PF00125"/>
    </source>
</evidence>
<feature type="compositionally biased region" description="Acidic residues" evidence="13">
    <location>
        <begin position="39"/>
        <end position="49"/>
    </location>
</feature>
<accession>A0A443SRT0</accession>
<dbReference type="Pfam" id="PF16211">
    <property type="entry name" value="Histone_H2A_C"/>
    <property type="match status" value="1"/>
</dbReference>
<dbReference type="VEuPathDB" id="VectorBase:LDEU001848"/>
<dbReference type="EMBL" id="NCKV01000600">
    <property type="protein sequence ID" value="RWS30192.1"/>
    <property type="molecule type" value="Genomic_DNA"/>
</dbReference>
<evidence type="ECO:0000256" key="7">
    <source>
        <dbReference type="ARBA" id="ARBA00022454"/>
    </source>
</evidence>
<dbReference type="Gene3D" id="1.10.20.10">
    <property type="entry name" value="Histone, subunit A"/>
    <property type="match status" value="1"/>
</dbReference>
<evidence type="ECO:0000256" key="6">
    <source>
        <dbReference type="ARBA" id="ARBA00017642"/>
    </source>
</evidence>
<dbReference type="Pfam" id="PF00125">
    <property type="entry name" value="Histone"/>
    <property type="match status" value="1"/>
</dbReference>
<evidence type="ECO:0000256" key="1">
    <source>
        <dbReference type="ARBA" id="ARBA00002001"/>
    </source>
</evidence>
<feature type="domain" description="Histone H2A C-terminal" evidence="15">
    <location>
        <begin position="191"/>
        <end position="219"/>
    </location>
</feature>
<evidence type="ECO:0000256" key="11">
    <source>
        <dbReference type="ARBA" id="ARBA00023269"/>
    </source>
</evidence>
<evidence type="ECO:0000313" key="16">
    <source>
        <dbReference type="EMBL" id="RWS30192.1"/>
    </source>
</evidence>
<dbReference type="STRING" id="299467.A0A443SRT0"/>
<dbReference type="GO" id="GO:0046982">
    <property type="term" value="F:protein heterodimerization activity"/>
    <property type="evidence" value="ECO:0007669"/>
    <property type="project" value="InterPro"/>
</dbReference>
<dbReference type="GO" id="GO:0030527">
    <property type="term" value="F:structural constituent of chromatin"/>
    <property type="evidence" value="ECO:0007669"/>
    <property type="project" value="InterPro"/>
</dbReference>
<keyword evidence="8" id="KW-1017">Isopeptide bond</keyword>
<dbReference type="SMART" id="SM00414">
    <property type="entry name" value="H2A"/>
    <property type="match status" value="1"/>
</dbReference>
<evidence type="ECO:0000256" key="3">
    <source>
        <dbReference type="ARBA" id="ARBA00004286"/>
    </source>
</evidence>
<feature type="region of interest" description="Disordered" evidence="13">
    <location>
        <begin position="1"/>
        <end position="121"/>
    </location>
</feature>
<dbReference type="InterPro" id="IPR032454">
    <property type="entry name" value="Histone_H2A_C"/>
</dbReference>
<dbReference type="InterPro" id="IPR002119">
    <property type="entry name" value="Histone_H2A"/>
</dbReference>
<evidence type="ECO:0000256" key="8">
    <source>
        <dbReference type="ARBA" id="ARBA00022499"/>
    </source>
</evidence>
<dbReference type="OrthoDB" id="9421954at2759"/>
<protein>
    <recommendedName>
        <fullName evidence="6 12">Histone H2A</fullName>
    </recommendedName>
</protein>
<keyword evidence="11 12" id="KW-0544">Nucleosome core</keyword>
<dbReference type="FunFam" id="1.10.20.10:FF:000173">
    <property type="entry name" value="Histone H2A"/>
    <property type="match status" value="1"/>
</dbReference>
<gene>
    <name evidence="16" type="ORF">B4U80_07680</name>
</gene>
<evidence type="ECO:0000256" key="10">
    <source>
        <dbReference type="ARBA" id="ARBA00023242"/>
    </source>
</evidence>
<evidence type="ECO:0000256" key="13">
    <source>
        <dbReference type="SAM" id="MobiDB-lite"/>
    </source>
</evidence>
<organism evidence="16 17">
    <name type="scientific">Leptotrombidium deliense</name>
    <dbReference type="NCBI Taxonomy" id="299467"/>
    <lineage>
        <taxon>Eukaryota</taxon>
        <taxon>Metazoa</taxon>
        <taxon>Ecdysozoa</taxon>
        <taxon>Arthropoda</taxon>
        <taxon>Chelicerata</taxon>
        <taxon>Arachnida</taxon>
        <taxon>Acari</taxon>
        <taxon>Acariformes</taxon>
        <taxon>Trombidiformes</taxon>
        <taxon>Prostigmata</taxon>
        <taxon>Anystina</taxon>
        <taxon>Parasitengona</taxon>
        <taxon>Trombiculoidea</taxon>
        <taxon>Trombiculidae</taxon>
        <taxon>Leptotrombidium</taxon>
    </lineage>
</organism>
<feature type="compositionally biased region" description="Low complexity" evidence="13">
    <location>
        <begin position="17"/>
        <end position="34"/>
    </location>
</feature>
<feature type="domain" description="Core Histone H2A/H2B/H3" evidence="14">
    <location>
        <begin position="107"/>
        <end position="188"/>
    </location>
</feature>
<evidence type="ECO:0000313" key="17">
    <source>
        <dbReference type="Proteomes" id="UP000288716"/>
    </source>
</evidence>
<proteinExistence type="inferred from homology"/>
<comment type="subunit">
    <text evidence="5 12">The nucleosome is a histone octamer containing two molecules each of H2A, H2B, H3 and H4 assembled in one H3-H4 heterotetramer and two H2A-H2B heterodimers. The octamer wraps approximately 147 bp of DNA.</text>
</comment>
<evidence type="ECO:0000256" key="2">
    <source>
        <dbReference type="ARBA" id="ARBA00004123"/>
    </source>
</evidence>
<comment type="subcellular location">
    <subcellularLocation>
        <location evidence="3">Chromosome</location>
    </subcellularLocation>
    <subcellularLocation>
        <location evidence="2 12">Nucleus</location>
    </subcellularLocation>
</comment>
<evidence type="ECO:0000256" key="4">
    <source>
        <dbReference type="ARBA" id="ARBA00010691"/>
    </source>
</evidence>
<dbReference type="PANTHER" id="PTHR23430">
    <property type="entry name" value="HISTONE H2A"/>
    <property type="match status" value="1"/>
</dbReference>
<comment type="caution">
    <text evidence="16">The sequence shown here is derived from an EMBL/GenBank/DDBJ whole genome shotgun (WGS) entry which is preliminary data.</text>
</comment>
<keyword evidence="7 12" id="KW-0158">Chromosome</keyword>
<dbReference type="GO" id="GO:0005634">
    <property type="term" value="C:nucleus"/>
    <property type="evidence" value="ECO:0007669"/>
    <property type="project" value="UniProtKB-SubCell"/>
</dbReference>
<dbReference type="SUPFAM" id="SSF47113">
    <property type="entry name" value="Histone-fold"/>
    <property type="match status" value="1"/>
</dbReference>
<feature type="compositionally biased region" description="Acidic residues" evidence="13">
    <location>
        <begin position="83"/>
        <end position="95"/>
    </location>
</feature>
<dbReference type="AlphaFoldDB" id="A0A443SRT0"/>
<dbReference type="Proteomes" id="UP000288716">
    <property type="component" value="Unassembled WGS sequence"/>
</dbReference>
<evidence type="ECO:0000256" key="9">
    <source>
        <dbReference type="ARBA" id="ARBA00023125"/>
    </source>
</evidence>
<evidence type="ECO:0000256" key="12">
    <source>
        <dbReference type="RuleBase" id="RU003767"/>
    </source>
</evidence>
<keyword evidence="10 12" id="KW-0539">Nucleus</keyword>
<dbReference type="GO" id="GO:0000786">
    <property type="term" value="C:nucleosome"/>
    <property type="evidence" value="ECO:0007669"/>
    <property type="project" value="UniProtKB-KW"/>
</dbReference>
<reference evidence="16 17" key="1">
    <citation type="journal article" date="2018" name="Gigascience">
        <title>Genomes of trombidid mites reveal novel predicted allergens and laterally-transferred genes associated with secondary metabolism.</title>
        <authorList>
            <person name="Dong X."/>
            <person name="Chaisiri K."/>
            <person name="Xia D."/>
            <person name="Armstrong S.D."/>
            <person name="Fang Y."/>
            <person name="Donnelly M.J."/>
            <person name="Kadowaki T."/>
            <person name="McGarry J.W."/>
            <person name="Darby A.C."/>
            <person name="Makepeace B.L."/>
        </authorList>
    </citation>
    <scope>NUCLEOTIDE SEQUENCE [LARGE SCALE GENOMIC DNA]</scope>
    <source>
        <strain evidence="16">UoL-UT</strain>
    </source>
</reference>
<name>A0A443SRT0_9ACAR</name>
<evidence type="ECO:0000259" key="15">
    <source>
        <dbReference type="Pfam" id="PF16211"/>
    </source>
</evidence>
<dbReference type="InterPro" id="IPR007125">
    <property type="entry name" value="H2A/H2B/H3"/>
</dbReference>
<evidence type="ECO:0000256" key="5">
    <source>
        <dbReference type="ARBA" id="ARBA00011538"/>
    </source>
</evidence>